<feature type="compositionally biased region" description="Pro residues" evidence="1">
    <location>
        <begin position="115"/>
        <end position="128"/>
    </location>
</feature>
<feature type="region of interest" description="Disordered" evidence="1">
    <location>
        <begin position="107"/>
        <end position="148"/>
    </location>
</feature>
<sequence>MAEVFAAKGGVRLPELTCTSQRDVRPSTLRGAVLSSCCCLGLAAALLAPGCFGLSRVPERRPSPRCPYGAPGPSAALGPHRRSVTRVPGAARRTTVSALCNRWLPSAVRTASSHTPPPPPPPPPPPRAPGKAGRTSQRQEAAWGSTGQ</sequence>
<protein>
    <submittedName>
        <fullName evidence="2">Uncharacterized protein</fullName>
    </submittedName>
</protein>
<dbReference type="Proteomes" id="UP000664940">
    <property type="component" value="Unassembled WGS sequence"/>
</dbReference>
<dbReference type="AlphaFoldDB" id="A0A834AHA0"/>
<name>A0A834AHA0_9CHIR</name>
<gene>
    <name evidence="2" type="ORF">HJG60_010433</name>
</gene>
<organism evidence="2 3">
    <name type="scientific">Phyllostomus discolor</name>
    <name type="common">pale spear-nosed bat</name>
    <dbReference type="NCBI Taxonomy" id="89673"/>
    <lineage>
        <taxon>Eukaryota</taxon>
        <taxon>Metazoa</taxon>
        <taxon>Chordata</taxon>
        <taxon>Craniata</taxon>
        <taxon>Vertebrata</taxon>
        <taxon>Euteleostomi</taxon>
        <taxon>Mammalia</taxon>
        <taxon>Eutheria</taxon>
        <taxon>Laurasiatheria</taxon>
        <taxon>Chiroptera</taxon>
        <taxon>Yangochiroptera</taxon>
        <taxon>Phyllostomidae</taxon>
        <taxon>Phyllostominae</taxon>
        <taxon>Phyllostomus</taxon>
    </lineage>
</organism>
<reference evidence="2 3" key="1">
    <citation type="journal article" date="2020" name="Nature">
        <title>Six reference-quality genomes reveal evolution of bat adaptations.</title>
        <authorList>
            <person name="Jebb D."/>
            <person name="Huang Z."/>
            <person name="Pippel M."/>
            <person name="Hughes G.M."/>
            <person name="Lavrichenko K."/>
            <person name="Devanna P."/>
            <person name="Winkler S."/>
            <person name="Jermiin L.S."/>
            <person name="Skirmuntt E.C."/>
            <person name="Katzourakis A."/>
            <person name="Burkitt-Gray L."/>
            <person name="Ray D.A."/>
            <person name="Sullivan K.A.M."/>
            <person name="Roscito J.G."/>
            <person name="Kirilenko B.M."/>
            <person name="Davalos L.M."/>
            <person name="Corthals A.P."/>
            <person name="Power M.L."/>
            <person name="Jones G."/>
            <person name="Ransome R.D."/>
            <person name="Dechmann D.K.N."/>
            <person name="Locatelli A.G."/>
            <person name="Puechmaille S.J."/>
            <person name="Fedrigo O."/>
            <person name="Jarvis E.D."/>
            <person name="Hiller M."/>
            <person name="Vernes S.C."/>
            <person name="Myers E.W."/>
            <person name="Teeling E.C."/>
        </authorList>
    </citation>
    <scope>NUCLEOTIDE SEQUENCE [LARGE SCALE GENOMIC DNA]</scope>
    <source>
        <strain evidence="2">Bat1K_MPI-CBG_1</strain>
    </source>
</reference>
<evidence type="ECO:0000313" key="2">
    <source>
        <dbReference type="EMBL" id="KAF6114432.1"/>
    </source>
</evidence>
<accession>A0A834AHA0</accession>
<feature type="region of interest" description="Disordered" evidence="1">
    <location>
        <begin position="62"/>
        <end position="89"/>
    </location>
</feature>
<dbReference type="EMBL" id="JABVXQ010000004">
    <property type="protein sequence ID" value="KAF6114432.1"/>
    <property type="molecule type" value="Genomic_DNA"/>
</dbReference>
<evidence type="ECO:0000313" key="3">
    <source>
        <dbReference type="Proteomes" id="UP000664940"/>
    </source>
</evidence>
<proteinExistence type="predicted"/>
<comment type="caution">
    <text evidence="2">The sequence shown here is derived from an EMBL/GenBank/DDBJ whole genome shotgun (WGS) entry which is preliminary data.</text>
</comment>
<evidence type="ECO:0000256" key="1">
    <source>
        <dbReference type="SAM" id="MobiDB-lite"/>
    </source>
</evidence>